<protein>
    <recommendedName>
        <fullName evidence="1">Lactate/malate dehydrogenase C-terminal domain-containing protein</fullName>
    </recommendedName>
</protein>
<evidence type="ECO:0000259" key="1">
    <source>
        <dbReference type="Pfam" id="PF02866"/>
    </source>
</evidence>
<dbReference type="AlphaFoldDB" id="A0A7J7IEU2"/>
<accession>A0A7J7IEU2</accession>
<dbReference type="InterPro" id="IPR001557">
    <property type="entry name" value="L-lactate/malate_DH"/>
</dbReference>
<dbReference type="InterPro" id="IPR022383">
    <property type="entry name" value="Lactate/malate_DH_C"/>
</dbReference>
<dbReference type="PANTHER" id="PTHR43128">
    <property type="entry name" value="L-2-HYDROXYCARBOXYLATE DEHYDROGENASE (NAD(P)(+))"/>
    <property type="match status" value="1"/>
</dbReference>
<evidence type="ECO:0000313" key="3">
    <source>
        <dbReference type="Proteomes" id="UP000530660"/>
    </source>
</evidence>
<dbReference type="GO" id="GO:0006281">
    <property type="term" value="P:DNA repair"/>
    <property type="evidence" value="ECO:0007669"/>
    <property type="project" value="InterPro"/>
</dbReference>
<dbReference type="Gene3D" id="3.90.110.10">
    <property type="entry name" value="Lactate dehydrogenase/glycoside hydrolase, family 4, C-terminal"/>
    <property type="match status" value="1"/>
</dbReference>
<dbReference type="PANTHER" id="PTHR43128:SF16">
    <property type="entry name" value="L-LACTATE DEHYDROGENASE"/>
    <property type="match status" value="1"/>
</dbReference>
<dbReference type="InterPro" id="IPR015955">
    <property type="entry name" value="Lactate_DH/Glyco_Ohase_4_C"/>
</dbReference>
<organism evidence="2 3">
    <name type="scientific">Cyanidiococcus yangmingshanensis</name>
    <dbReference type="NCBI Taxonomy" id="2690220"/>
    <lineage>
        <taxon>Eukaryota</taxon>
        <taxon>Rhodophyta</taxon>
        <taxon>Bangiophyceae</taxon>
        <taxon>Cyanidiales</taxon>
        <taxon>Cyanidiaceae</taxon>
        <taxon>Cyanidiococcus</taxon>
    </lineage>
</organism>
<evidence type="ECO:0000313" key="2">
    <source>
        <dbReference type="EMBL" id="KAF6001613.1"/>
    </source>
</evidence>
<gene>
    <name evidence="2" type="ORF">F1559_000048</name>
</gene>
<dbReference type="Proteomes" id="UP000530660">
    <property type="component" value="Unassembled WGS sequence"/>
</dbReference>
<dbReference type="SUPFAM" id="SSF56327">
    <property type="entry name" value="LDH C-terminal domain-like"/>
    <property type="match status" value="1"/>
</dbReference>
<dbReference type="OrthoDB" id="5511at2759"/>
<reference evidence="2 3" key="1">
    <citation type="journal article" date="2020" name="J. Phycol.">
        <title>Comparative genome analysis reveals Cyanidiococcus gen. nov., a new extremophilic red algal genus sister to Cyanidioschyzon (Cyanidioschyzonaceae, Rhodophyta).</title>
        <authorList>
            <person name="Liu S.-L."/>
            <person name="Chiang Y.-R."/>
            <person name="Yoon H.S."/>
            <person name="Fu H.-Y."/>
        </authorList>
    </citation>
    <scope>NUCLEOTIDE SEQUENCE [LARGE SCALE GENOMIC DNA]</scope>
    <source>
        <strain evidence="2 3">THAL066</strain>
    </source>
</reference>
<dbReference type="InterPro" id="IPR001497">
    <property type="entry name" value="MethylDNA_cys_MeTrfase_AS"/>
</dbReference>
<keyword evidence="3" id="KW-1185">Reference proteome</keyword>
<dbReference type="GO" id="GO:0003908">
    <property type="term" value="F:methylated-DNA-[protein]-cysteine S-methyltransferase activity"/>
    <property type="evidence" value="ECO:0007669"/>
    <property type="project" value="InterPro"/>
</dbReference>
<feature type="domain" description="Lactate/malate dehydrogenase C-terminal" evidence="1">
    <location>
        <begin position="14"/>
        <end position="184"/>
    </location>
</feature>
<dbReference type="PRINTS" id="PR00086">
    <property type="entry name" value="LLDHDRGNASE"/>
</dbReference>
<proteinExistence type="predicted"/>
<dbReference type="PROSITE" id="PS00374">
    <property type="entry name" value="MGMT"/>
    <property type="match status" value="1"/>
</dbReference>
<sequence length="216" mass="23386">MSGLPCHRVIGSGTYLDSSRFQTLIAQAFGIDSISFQAMMLGEHSDSSFVYRSGTSVGGVPLQKCFLSLPGAGVSEEPFAGLVNDVHQRVLRAAYEVIELKGHTNWAIGSAVGSTVTAILQDQREVMPVSTRTGALKGLASSDMFLSLPCVLGRNGVLETLQILLFMDGDEREHLRRSIAVLEEVSAKSGWGLQAELHLPYTCAGYEYRCDKVVEE</sequence>
<dbReference type="Pfam" id="PF02866">
    <property type="entry name" value="Ldh_1_C"/>
    <property type="match status" value="1"/>
</dbReference>
<dbReference type="GO" id="GO:0004459">
    <property type="term" value="F:L-lactate dehydrogenase (NAD+) activity"/>
    <property type="evidence" value="ECO:0007669"/>
    <property type="project" value="TreeGrafter"/>
</dbReference>
<comment type="caution">
    <text evidence="2">The sequence shown here is derived from an EMBL/GenBank/DDBJ whole genome shotgun (WGS) entry which is preliminary data.</text>
</comment>
<dbReference type="GO" id="GO:0006089">
    <property type="term" value="P:lactate metabolic process"/>
    <property type="evidence" value="ECO:0007669"/>
    <property type="project" value="TreeGrafter"/>
</dbReference>
<dbReference type="EMBL" id="VWRR01000013">
    <property type="protein sequence ID" value="KAF6001613.1"/>
    <property type="molecule type" value="Genomic_DNA"/>
</dbReference>
<name>A0A7J7IEU2_9RHOD</name>